<dbReference type="SUPFAM" id="SSF51735">
    <property type="entry name" value="NAD(P)-binding Rossmann-fold domains"/>
    <property type="match status" value="1"/>
</dbReference>
<name>A0A072PB14_9EURO</name>
<dbReference type="EMBL" id="AMGV01000005">
    <property type="protein sequence ID" value="KEF56957.1"/>
    <property type="molecule type" value="Genomic_DNA"/>
</dbReference>
<accession>A0A072PB14</accession>
<protein>
    <recommendedName>
        <fullName evidence="5">Alcohol dehydrogenase</fullName>
    </recommendedName>
</protein>
<evidence type="ECO:0000313" key="3">
    <source>
        <dbReference type="EMBL" id="KEF56957.1"/>
    </source>
</evidence>
<evidence type="ECO:0000256" key="2">
    <source>
        <dbReference type="ARBA" id="ARBA00023002"/>
    </source>
</evidence>
<dbReference type="STRING" id="1182545.A0A072PB14"/>
<dbReference type="PANTHER" id="PTHR43157">
    <property type="entry name" value="PHOSPHATIDYLINOSITOL-GLYCAN BIOSYNTHESIS CLASS F PROTEIN-RELATED"/>
    <property type="match status" value="1"/>
</dbReference>
<dbReference type="PANTHER" id="PTHR43157:SF31">
    <property type="entry name" value="PHOSPHATIDYLINOSITOL-GLYCAN BIOSYNTHESIS CLASS F PROTEIN"/>
    <property type="match status" value="1"/>
</dbReference>
<organism evidence="3 4">
    <name type="scientific">Exophiala aquamarina CBS 119918</name>
    <dbReference type="NCBI Taxonomy" id="1182545"/>
    <lineage>
        <taxon>Eukaryota</taxon>
        <taxon>Fungi</taxon>
        <taxon>Dikarya</taxon>
        <taxon>Ascomycota</taxon>
        <taxon>Pezizomycotina</taxon>
        <taxon>Eurotiomycetes</taxon>
        <taxon>Chaetothyriomycetidae</taxon>
        <taxon>Chaetothyriales</taxon>
        <taxon>Herpotrichiellaceae</taxon>
        <taxon>Exophiala</taxon>
    </lineage>
</organism>
<proteinExistence type="inferred from homology"/>
<dbReference type="GeneID" id="25282061"/>
<dbReference type="GO" id="GO:0016491">
    <property type="term" value="F:oxidoreductase activity"/>
    <property type="evidence" value="ECO:0007669"/>
    <property type="project" value="UniProtKB-KW"/>
</dbReference>
<dbReference type="InterPro" id="IPR002347">
    <property type="entry name" value="SDR_fam"/>
</dbReference>
<dbReference type="OrthoDB" id="542013at2759"/>
<dbReference type="Pfam" id="PF00106">
    <property type="entry name" value="adh_short"/>
    <property type="match status" value="1"/>
</dbReference>
<dbReference type="InterPro" id="IPR036291">
    <property type="entry name" value="NAD(P)-bd_dom_sf"/>
</dbReference>
<evidence type="ECO:0008006" key="5">
    <source>
        <dbReference type="Google" id="ProtNLM"/>
    </source>
</evidence>
<dbReference type="Gene3D" id="3.40.50.720">
    <property type="entry name" value="NAD(P)-binding Rossmann-like Domain"/>
    <property type="match status" value="1"/>
</dbReference>
<evidence type="ECO:0000256" key="1">
    <source>
        <dbReference type="ARBA" id="ARBA00006484"/>
    </source>
</evidence>
<comment type="caution">
    <text evidence="3">The sequence shown here is derived from an EMBL/GenBank/DDBJ whole genome shotgun (WGS) entry which is preliminary data.</text>
</comment>
<keyword evidence="2" id="KW-0560">Oxidoreductase</keyword>
<comment type="similarity">
    <text evidence="1">Belongs to the short-chain dehydrogenases/reductases (SDR) family.</text>
</comment>
<evidence type="ECO:0000313" key="4">
    <source>
        <dbReference type="Proteomes" id="UP000027920"/>
    </source>
</evidence>
<dbReference type="RefSeq" id="XP_013259547.1">
    <property type="nucleotide sequence ID" value="XM_013404093.1"/>
</dbReference>
<dbReference type="VEuPathDB" id="FungiDB:A1O9_07147"/>
<reference evidence="3 4" key="1">
    <citation type="submission" date="2013-03" db="EMBL/GenBank/DDBJ databases">
        <title>The Genome Sequence of Exophiala aquamarina CBS 119918.</title>
        <authorList>
            <consortium name="The Broad Institute Genomics Platform"/>
            <person name="Cuomo C."/>
            <person name="de Hoog S."/>
            <person name="Gorbushina A."/>
            <person name="Walker B."/>
            <person name="Young S.K."/>
            <person name="Zeng Q."/>
            <person name="Gargeya S."/>
            <person name="Fitzgerald M."/>
            <person name="Haas B."/>
            <person name="Abouelleil A."/>
            <person name="Allen A.W."/>
            <person name="Alvarado L."/>
            <person name="Arachchi H.M."/>
            <person name="Berlin A.M."/>
            <person name="Chapman S.B."/>
            <person name="Gainer-Dewar J."/>
            <person name="Goldberg J."/>
            <person name="Griggs A."/>
            <person name="Gujja S."/>
            <person name="Hansen M."/>
            <person name="Howarth C."/>
            <person name="Imamovic A."/>
            <person name="Ireland A."/>
            <person name="Larimer J."/>
            <person name="McCowan C."/>
            <person name="Murphy C."/>
            <person name="Pearson M."/>
            <person name="Poon T.W."/>
            <person name="Priest M."/>
            <person name="Roberts A."/>
            <person name="Saif S."/>
            <person name="Shea T."/>
            <person name="Sisk P."/>
            <person name="Sykes S."/>
            <person name="Wortman J."/>
            <person name="Nusbaum C."/>
            <person name="Birren B."/>
        </authorList>
    </citation>
    <scope>NUCLEOTIDE SEQUENCE [LARGE SCALE GENOMIC DNA]</scope>
    <source>
        <strain evidence="3 4">CBS 119918</strain>
    </source>
</reference>
<dbReference type="PRINTS" id="PR00081">
    <property type="entry name" value="GDHRDH"/>
</dbReference>
<dbReference type="Proteomes" id="UP000027920">
    <property type="component" value="Unassembled WGS sequence"/>
</dbReference>
<dbReference type="AlphaFoldDB" id="A0A072PB14"/>
<sequence>MGLLHDLLTQFNPVPHPTYDFSGKTIIVTGANTGIGKEAVKHFLRLNASRVVGTARTLSKCEETLAAVESATPDKGRIEIWELEYGSYASVLSFCSRVAKLDRVDNIILNAGVATRDYEVLERHERHITVNVISTTLLAALLLPVLQRSAERFKINPMLTITGSKIYAWSKFPEREASNMIEALNSSRDMSERYQVTKLLQLFAVLEIAERVSQRYPAIIVNTVSPGFVQTDLMRDAKGFEKFTLMAVLKVLAWTSEQGGRTLVESAVRESDSHGVMLSEGRLKLPHVEPWILAEKGCKIQKQLWVELSVIIEAIQPGALTTL</sequence>
<gene>
    <name evidence="3" type="ORF">A1O9_07147</name>
</gene>
<keyword evidence="4" id="KW-1185">Reference proteome</keyword>
<dbReference type="HOGENOM" id="CLU_010194_44_4_1"/>